<reference evidence="5" key="1">
    <citation type="submission" date="2020-05" db="EMBL/GenBank/DDBJ databases">
        <authorList>
            <person name="Chiriac C."/>
            <person name="Salcher M."/>
            <person name="Ghai R."/>
            <person name="Kavagutti S V."/>
        </authorList>
    </citation>
    <scope>NUCLEOTIDE SEQUENCE</scope>
</reference>
<dbReference type="InterPro" id="IPR000683">
    <property type="entry name" value="Gfo/Idh/MocA-like_OxRdtase_N"/>
</dbReference>
<dbReference type="GO" id="GO:0000166">
    <property type="term" value="F:nucleotide binding"/>
    <property type="evidence" value="ECO:0007669"/>
    <property type="project" value="InterPro"/>
</dbReference>
<dbReference type="PANTHER" id="PTHR22604">
    <property type="entry name" value="OXIDOREDUCTASES"/>
    <property type="match status" value="1"/>
</dbReference>
<feature type="domain" description="GFO/IDH/MocA-like oxidoreductase" evidence="4">
    <location>
        <begin position="128"/>
        <end position="245"/>
    </location>
</feature>
<evidence type="ECO:0000256" key="2">
    <source>
        <dbReference type="ARBA" id="ARBA00023002"/>
    </source>
</evidence>
<dbReference type="EMBL" id="CAEZTK010000075">
    <property type="protein sequence ID" value="CAB4573145.1"/>
    <property type="molecule type" value="Genomic_DNA"/>
</dbReference>
<dbReference type="PANTHER" id="PTHR22604:SF105">
    <property type="entry name" value="TRANS-1,2-DIHYDROBENZENE-1,2-DIOL DEHYDROGENASE"/>
    <property type="match status" value="1"/>
</dbReference>
<dbReference type="InterPro" id="IPR050984">
    <property type="entry name" value="Gfo/Idh/MocA_domain"/>
</dbReference>
<evidence type="ECO:0000313" key="5">
    <source>
        <dbReference type="EMBL" id="CAB4573145.1"/>
    </source>
</evidence>
<keyword evidence="2" id="KW-0560">Oxidoreductase</keyword>
<dbReference type="InterPro" id="IPR036291">
    <property type="entry name" value="NAD(P)-bd_dom_sf"/>
</dbReference>
<gene>
    <name evidence="5" type="ORF">UFOPK1643_00892</name>
</gene>
<feature type="domain" description="Gfo/Idh/MocA-like oxidoreductase N-terminal" evidence="3">
    <location>
        <begin position="3"/>
        <end position="115"/>
    </location>
</feature>
<sequence>MSIRWGFLGAGSIATKALRPAVFAAKNANLYAVASRDAARSQSLEPEKIHKSYGDLLDDPEVDAVYISLANDQHCNWSIKALNAGKHVLCEKPIAMNANEARSMADAAKANDRLLVEAVWTRWHPRFIRMVELVRNGAIGEIKSIDSSFTFPGSLEGNYRLIPEMGGGSLFDVGPYPLHAFSALTQGNLKLAINSVERNTSATGVDMTTRISATIDNVIAAQALTSFEREEEQKLVVSGSLATIENVGNDAFTSLRNPSILKVGDTIEKFAPVDPYQLMVENFGSHILGEPSWILPMSETIRVMEILDEIAATKGGPVTH</sequence>
<evidence type="ECO:0000256" key="1">
    <source>
        <dbReference type="ARBA" id="ARBA00010928"/>
    </source>
</evidence>
<proteinExistence type="inferred from homology"/>
<evidence type="ECO:0000259" key="4">
    <source>
        <dbReference type="Pfam" id="PF22725"/>
    </source>
</evidence>
<dbReference type="Gene3D" id="3.40.50.720">
    <property type="entry name" value="NAD(P)-binding Rossmann-like Domain"/>
    <property type="match status" value="1"/>
</dbReference>
<name>A0A6J6ED01_9ZZZZ</name>
<dbReference type="GO" id="GO:0016491">
    <property type="term" value="F:oxidoreductase activity"/>
    <property type="evidence" value="ECO:0007669"/>
    <property type="project" value="UniProtKB-KW"/>
</dbReference>
<dbReference type="Pfam" id="PF22725">
    <property type="entry name" value="GFO_IDH_MocA_C3"/>
    <property type="match status" value="1"/>
</dbReference>
<organism evidence="5">
    <name type="scientific">freshwater metagenome</name>
    <dbReference type="NCBI Taxonomy" id="449393"/>
    <lineage>
        <taxon>unclassified sequences</taxon>
        <taxon>metagenomes</taxon>
        <taxon>ecological metagenomes</taxon>
    </lineage>
</organism>
<protein>
    <submittedName>
        <fullName evidence="5">Unannotated protein</fullName>
    </submittedName>
</protein>
<dbReference type="AlphaFoldDB" id="A0A6J6ED01"/>
<dbReference type="InterPro" id="IPR055170">
    <property type="entry name" value="GFO_IDH_MocA-like_dom"/>
</dbReference>
<dbReference type="SUPFAM" id="SSF51735">
    <property type="entry name" value="NAD(P)-binding Rossmann-fold domains"/>
    <property type="match status" value="1"/>
</dbReference>
<dbReference type="Pfam" id="PF01408">
    <property type="entry name" value="GFO_IDH_MocA"/>
    <property type="match status" value="1"/>
</dbReference>
<evidence type="ECO:0000259" key="3">
    <source>
        <dbReference type="Pfam" id="PF01408"/>
    </source>
</evidence>
<comment type="similarity">
    <text evidence="1">Belongs to the Gfo/Idh/MocA family.</text>
</comment>
<accession>A0A6J6ED01</accession>
<dbReference type="SUPFAM" id="SSF55347">
    <property type="entry name" value="Glyceraldehyde-3-phosphate dehydrogenase-like, C-terminal domain"/>
    <property type="match status" value="1"/>
</dbReference>
<dbReference type="Gene3D" id="3.30.360.10">
    <property type="entry name" value="Dihydrodipicolinate Reductase, domain 2"/>
    <property type="match status" value="1"/>
</dbReference>